<dbReference type="PANTHER" id="PTHR23407:SF1">
    <property type="entry name" value="5-FORMYLTETRAHYDROFOLATE CYCLO-LIGASE"/>
    <property type="match status" value="1"/>
</dbReference>
<comment type="caution">
    <text evidence="6">The sequence shown here is derived from an EMBL/GenBank/DDBJ whole genome shotgun (WGS) entry which is preliminary data.</text>
</comment>
<evidence type="ECO:0000313" key="7">
    <source>
        <dbReference type="Proteomes" id="UP000229730"/>
    </source>
</evidence>
<feature type="binding site" evidence="4">
    <location>
        <begin position="143"/>
        <end position="151"/>
    </location>
    <ligand>
        <name>ATP</name>
        <dbReference type="ChEBI" id="CHEBI:30616"/>
    </ligand>
</feature>
<dbReference type="GO" id="GO:0009396">
    <property type="term" value="P:folic acid-containing compound biosynthetic process"/>
    <property type="evidence" value="ECO:0007669"/>
    <property type="project" value="TreeGrafter"/>
</dbReference>
<dbReference type="SUPFAM" id="SSF100950">
    <property type="entry name" value="NagB/RpiA/CoA transferase-like"/>
    <property type="match status" value="1"/>
</dbReference>
<comment type="similarity">
    <text evidence="1 5">Belongs to the 5-formyltetrahydrofolate cyclo-ligase family.</text>
</comment>
<dbReference type="OrthoDB" id="9801938at2"/>
<dbReference type="AlphaFoldDB" id="A0A2G4YTX0"/>
<dbReference type="FunCoup" id="A0A2G4YTX0">
    <property type="interactions" value="359"/>
</dbReference>
<comment type="catalytic activity">
    <reaction evidence="5">
        <text>(6S)-5-formyl-5,6,7,8-tetrahydrofolate + ATP = (6R)-5,10-methenyltetrahydrofolate + ADP + phosphate</text>
        <dbReference type="Rhea" id="RHEA:10488"/>
        <dbReference type="ChEBI" id="CHEBI:30616"/>
        <dbReference type="ChEBI" id="CHEBI:43474"/>
        <dbReference type="ChEBI" id="CHEBI:57455"/>
        <dbReference type="ChEBI" id="CHEBI:57457"/>
        <dbReference type="ChEBI" id="CHEBI:456216"/>
        <dbReference type="EC" id="6.3.3.2"/>
    </reaction>
</comment>
<dbReference type="GO" id="GO:0005524">
    <property type="term" value="F:ATP binding"/>
    <property type="evidence" value="ECO:0007669"/>
    <property type="project" value="UniProtKB-KW"/>
</dbReference>
<feature type="binding site" evidence="4">
    <location>
        <begin position="5"/>
        <end position="9"/>
    </location>
    <ligand>
        <name>ATP</name>
        <dbReference type="ChEBI" id="CHEBI:30616"/>
    </ligand>
</feature>
<proteinExistence type="inferred from homology"/>
<dbReference type="PIRSF" id="PIRSF006806">
    <property type="entry name" value="FTHF_cligase"/>
    <property type="match status" value="1"/>
</dbReference>
<dbReference type="InterPro" id="IPR024185">
    <property type="entry name" value="FTHF_cligase-like_sf"/>
</dbReference>
<feature type="binding site" evidence="4">
    <location>
        <position position="68"/>
    </location>
    <ligand>
        <name>substrate</name>
    </ligand>
</feature>
<dbReference type="Gene3D" id="3.40.50.10420">
    <property type="entry name" value="NagB/RpiA/CoA transferase-like"/>
    <property type="match status" value="1"/>
</dbReference>
<dbReference type="Pfam" id="PF01812">
    <property type="entry name" value="5-FTHF_cyc-lig"/>
    <property type="match status" value="1"/>
</dbReference>
<dbReference type="RefSeq" id="WP_099471328.1">
    <property type="nucleotide sequence ID" value="NZ_CP041025.1"/>
</dbReference>
<dbReference type="NCBIfam" id="TIGR02727">
    <property type="entry name" value="MTHFS_bact"/>
    <property type="match status" value="1"/>
</dbReference>
<name>A0A2G4YTX0_9PROT</name>
<evidence type="ECO:0000256" key="1">
    <source>
        <dbReference type="ARBA" id="ARBA00010638"/>
    </source>
</evidence>
<dbReference type="GO" id="GO:0035999">
    <property type="term" value="P:tetrahydrofolate interconversion"/>
    <property type="evidence" value="ECO:0007669"/>
    <property type="project" value="TreeGrafter"/>
</dbReference>
<comment type="cofactor">
    <cofactor evidence="5">
        <name>Mg(2+)</name>
        <dbReference type="ChEBI" id="CHEBI:18420"/>
    </cofactor>
</comment>
<dbReference type="GO" id="GO:0046872">
    <property type="term" value="F:metal ion binding"/>
    <property type="evidence" value="ECO:0007669"/>
    <property type="project" value="UniProtKB-KW"/>
</dbReference>
<evidence type="ECO:0000256" key="5">
    <source>
        <dbReference type="RuleBase" id="RU361279"/>
    </source>
</evidence>
<sequence length="201" mass="22576">MKQKKAALRQEMKARRATLQQQLGASAPRQIASRLLMLPEMAGTVQKGIKAERNESSIVAGFYPIQSEIDCLFLLKALNAVQWRCALPVMSGVSKHLAFKEWDLEEELKEGAYGTREPLSDMLYVMPDVVLVPLLAFDETGHRLGYGGGYYDRTLDIYREKGHSFTAIGVAFEGQKQDSLPVSKQDQPLDIIVTEEKVYRP</sequence>
<keyword evidence="2 4" id="KW-0547">Nucleotide-binding</keyword>
<dbReference type="PANTHER" id="PTHR23407">
    <property type="entry name" value="ATPASE INHIBITOR/5-FORMYLTETRAHYDROFOLATE CYCLO-LIGASE"/>
    <property type="match status" value="1"/>
</dbReference>
<keyword evidence="5" id="KW-0460">Magnesium</keyword>
<reference evidence="6 7" key="1">
    <citation type="submission" date="2017-10" db="EMBL/GenBank/DDBJ databases">
        <title>Frigbacter circumglobatus gen. nov. sp. nov., isolated from sediment cultured in situ.</title>
        <authorList>
            <person name="Zhao Z."/>
        </authorList>
    </citation>
    <scope>NUCLEOTIDE SEQUENCE [LARGE SCALE GENOMIC DNA]</scope>
    <source>
        <strain evidence="6 7">ZYL</strain>
    </source>
</reference>
<dbReference type="GO" id="GO:0030272">
    <property type="term" value="F:5-formyltetrahydrofolate cyclo-ligase activity"/>
    <property type="evidence" value="ECO:0007669"/>
    <property type="project" value="UniProtKB-EC"/>
</dbReference>
<keyword evidence="7" id="KW-1185">Reference proteome</keyword>
<dbReference type="EC" id="6.3.3.2" evidence="5"/>
<dbReference type="EMBL" id="PDEM01000009">
    <property type="protein sequence ID" value="PHZ85743.1"/>
    <property type="molecule type" value="Genomic_DNA"/>
</dbReference>
<keyword evidence="3 4" id="KW-0067">ATP-binding</keyword>
<dbReference type="InParanoid" id="A0A2G4YTX0"/>
<keyword evidence="6" id="KW-0436">Ligase</keyword>
<accession>A0A2G4YTX0</accession>
<keyword evidence="5" id="KW-0479">Metal-binding</keyword>
<evidence type="ECO:0000256" key="2">
    <source>
        <dbReference type="ARBA" id="ARBA00022741"/>
    </source>
</evidence>
<dbReference type="InterPro" id="IPR002698">
    <property type="entry name" value="FTHF_cligase"/>
</dbReference>
<dbReference type="Proteomes" id="UP000229730">
    <property type="component" value="Unassembled WGS sequence"/>
</dbReference>
<evidence type="ECO:0000256" key="3">
    <source>
        <dbReference type="ARBA" id="ARBA00022840"/>
    </source>
</evidence>
<protein>
    <recommendedName>
        <fullName evidence="5">5-formyltetrahydrofolate cyclo-ligase</fullName>
        <ecNumber evidence="5">6.3.3.2</ecNumber>
    </recommendedName>
</protein>
<organism evidence="6 7">
    <name type="scientific">Paremcibacter congregatus</name>
    <dbReference type="NCBI Taxonomy" id="2043170"/>
    <lineage>
        <taxon>Bacteria</taxon>
        <taxon>Pseudomonadati</taxon>
        <taxon>Pseudomonadota</taxon>
        <taxon>Alphaproteobacteria</taxon>
        <taxon>Emcibacterales</taxon>
        <taxon>Emcibacteraceae</taxon>
        <taxon>Paremcibacter</taxon>
    </lineage>
</organism>
<dbReference type="InterPro" id="IPR037171">
    <property type="entry name" value="NagB/RpiA_transferase-like"/>
</dbReference>
<evidence type="ECO:0000256" key="4">
    <source>
        <dbReference type="PIRSR" id="PIRSR006806-1"/>
    </source>
</evidence>
<evidence type="ECO:0000313" key="6">
    <source>
        <dbReference type="EMBL" id="PHZ85743.1"/>
    </source>
</evidence>
<gene>
    <name evidence="6" type="ORF">CRD36_03415</name>
</gene>